<dbReference type="EMBL" id="KN837243">
    <property type="protein sequence ID" value="KIJ31407.1"/>
    <property type="molecule type" value="Genomic_DNA"/>
</dbReference>
<evidence type="ECO:0000313" key="1">
    <source>
        <dbReference type="EMBL" id="KIJ31407.1"/>
    </source>
</evidence>
<protein>
    <submittedName>
        <fullName evidence="1">Uncharacterized protein</fullName>
    </submittedName>
</protein>
<dbReference type="HOGENOM" id="CLU_061633_0_0_1"/>
<sequence length="375" mass="41031">MEEEPTKLQARWRMDRSTTNATEVLYTFLSLITLQPGSVGPPNPLPKAKGEGQTPPFCAWQRCQQLCERRTRRTLRVFPGDICPVYVADINTWKEDFEVREAAIDWEDDELVEFGATTAGSVCFIECGERFAEMSFYRILDMGQPMTALDDDVHELIFDTASPLPVVDIPQVEWTPALDVLSGTAPPNTSVVSSVPHSSRPVIVNRILDSTSSDGAIEEAIVAPVRKRRPVGEPVEQDRHAVKKPKVAGEGTVTANTEMIAVDEKRNIGAVTKNHPRAMKQFGQVPSVERRWLDVRGLSRQRLQRTVGAHRSLVMCGAQKAMAAAAEAANTQQPAVVGDGGAETADNGLQGAVAKGGADINMRRGMLVADRLPYC</sequence>
<dbReference type="AlphaFoldDB" id="A0A0C9UQS1"/>
<dbReference type="Proteomes" id="UP000054279">
    <property type="component" value="Unassembled WGS sequence"/>
</dbReference>
<name>A0A0C9UQS1_SPHS4</name>
<accession>A0A0C9UQS1</accession>
<keyword evidence="2" id="KW-1185">Reference proteome</keyword>
<gene>
    <name evidence="1" type="ORF">M422DRAFT_783791</name>
</gene>
<organism evidence="1 2">
    <name type="scientific">Sphaerobolus stellatus (strain SS14)</name>
    <dbReference type="NCBI Taxonomy" id="990650"/>
    <lineage>
        <taxon>Eukaryota</taxon>
        <taxon>Fungi</taxon>
        <taxon>Dikarya</taxon>
        <taxon>Basidiomycota</taxon>
        <taxon>Agaricomycotina</taxon>
        <taxon>Agaricomycetes</taxon>
        <taxon>Phallomycetidae</taxon>
        <taxon>Geastrales</taxon>
        <taxon>Sphaerobolaceae</taxon>
        <taxon>Sphaerobolus</taxon>
    </lineage>
</organism>
<proteinExistence type="predicted"/>
<evidence type="ECO:0000313" key="2">
    <source>
        <dbReference type="Proteomes" id="UP000054279"/>
    </source>
</evidence>
<reference evidence="1 2" key="1">
    <citation type="submission" date="2014-06" db="EMBL/GenBank/DDBJ databases">
        <title>Evolutionary Origins and Diversification of the Mycorrhizal Mutualists.</title>
        <authorList>
            <consortium name="DOE Joint Genome Institute"/>
            <consortium name="Mycorrhizal Genomics Consortium"/>
            <person name="Kohler A."/>
            <person name="Kuo A."/>
            <person name="Nagy L.G."/>
            <person name="Floudas D."/>
            <person name="Copeland A."/>
            <person name="Barry K.W."/>
            <person name="Cichocki N."/>
            <person name="Veneault-Fourrey C."/>
            <person name="LaButti K."/>
            <person name="Lindquist E.A."/>
            <person name="Lipzen A."/>
            <person name="Lundell T."/>
            <person name="Morin E."/>
            <person name="Murat C."/>
            <person name="Riley R."/>
            <person name="Ohm R."/>
            <person name="Sun H."/>
            <person name="Tunlid A."/>
            <person name="Henrissat B."/>
            <person name="Grigoriev I.V."/>
            <person name="Hibbett D.S."/>
            <person name="Martin F."/>
        </authorList>
    </citation>
    <scope>NUCLEOTIDE SEQUENCE [LARGE SCALE GENOMIC DNA]</scope>
    <source>
        <strain evidence="1 2">SS14</strain>
    </source>
</reference>